<dbReference type="AlphaFoldDB" id="A0A426XDN2"/>
<organism evidence="1 2">
    <name type="scientific">Ensete ventricosum</name>
    <name type="common">Abyssinian banana</name>
    <name type="synonym">Musa ensete</name>
    <dbReference type="NCBI Taxonomy" id="4639"/>
    <lineage>
        <taxon>Eukaryota</taxon>
        <taxon>Viridiplantae</taxon>
        <taxon>Streptophyta</taxon>
        <taxon>Embryophyta</taxon>
        <taxon>Tracheophyta</taxon>
        <taxon>Spermatophyta</taxon>
        <taxon>Magnoliopsida</taxon>
        <taxon>Liliopsida</taxon>
        <taxon>Zingiberales</taxon>
        <taxon>Musaceae</taxon>
        <taxon>Ensete</taxon>
    </lineage>
</organism>
<gene>
    <name evidence="1" type="ORF">B296_00055878</name>
</gene>
<protein>
    <submittedName>
        <fullName evidence="1">Uncharacterized protein</fullName>
    </submittedName>
</protein>
<evidence type="ECO:0000313" key="2">
    <source>
        <dbReference type="Proteomes" id="UP000287651"/>
    </source>
</evidence>
<accession>A0A426XDN2</accession>
<reference evidence="1 2" key="1">
    <citation type="journal article" date="2014" name="Agronomy (Basel)">
        <title>A Draft Genome Sequence for Ensete ventricosum, the Drought-Tolerant Tree Against Hunger.</title>
        <authorList>
            <person name="Harrison J."/>
            <person name="Moore K.A."/>
            <person name="Paszkiewicz K."/>
            <person name="Jones T."/>
            <person name="Grant M."/>
            <person name="Ambacheew D."/>
            <person name="Muzemil S."/>
            <person name="Studholme D.J."/>
        </authorList>
    </citation>
    <scope>NUCLEOTIDE SEQUENCE [LARGE SCALE GENOMIC DNA]</scope>
</reference>
<comment type="caution">
    <text evidence="1">The sequence shown here is derived from an EMBL/GenBank/DDBJ whole genome shotgun (WGS) entry which is preliminary data.</text>
</comment>
<sequence>MRDLLEDSKARPPRKWMHQRSTIAAEATASACDAYVNGAAFIDGKPAIFFPSSPTTACSALSSCQDETKEGVMRRKSYEKTERTPSPEWRRHASCTVVARGSRAFSRAERKIEATSYLFPFL</sequence>
<name>A0A426XDN2_ENSVE</name>
<proteinExistence type="predicted"/>
<evidence type="ECO:0000313" key="1">
    <source>
        <dbReference type="EMBL" id="RRT37588.1"/>
    </source>
</evidence>
<dbReference type="Proteomes" id="UP000287651">
    <property type="component" value="Unassembled WGS sequence"/>
</dbReference>
<dbReference type="EMBL" id="AMZH03022120">
    <property type="protein sequence ID" value="RRT37588.1"/>
    <property type="molecule type" value="Genomic_DNA"/>
</dbReference>